<evidence type="ECO:0000313" key="1">
    <source>
        <dbReference type="EMBL" id="OVZ77673.1"/>
    </source>
</evidence>
<organism evidence="1 2">
    <name type="scientific">Yersinia kristensenii</name>
    <dbReference type="NCBI Taxonomy" id="28152"/>
    <lineage>
        <taxon>Bacteria</taxon>
        <taxon>Pseudomonadati</taxon>
        <taxon>Pseudomonadota</taxon>
        <taxon>Gammaproteobacteria</taxon>
        <taxon>Enterobacterales</taxon>
        <taxon>Yersiniaceae</taxon>
        <taxon>Yersinia</taxon>
    </lineage>
</organism>
<reference evidence="1 2" key="1">
    <citation type="submission" date="2017-05" db="EMBL/GenBank/DDBJ databases">
        <title>Whole genome sequencing of Yersinia kristensenii.</title>
        <authorList>
            <person name="Campioni F."/>
        </authorList>
    </citation>
    <scope>NUCLEOTIDE SEQUENCE [LARGE SCALE GENOMIC DNA]</scope>
    <source>
        <strain evidence="1 2">CFSAN060538</strain>
    </source>
</reference>
<keyword evidence="2" id="KW-1185">Reference proteome</keyword>
<dbReference type="AlphaFoldDB" id="A0AB73NGY0"/>
<evidence type="ECO:0000313" key="2">
    <source>
        <dbReference type="Proteomes" id="UP000195840"/>
    </source>
</evidence>
<dbReference type="Proteomes" id="UP000195840">
    <property type="component" value="Unassembled WGS sequence"/>
</dbReference>
<sequence length="90" mass="10288">MIQIDIINKQMKVTMAKIIEQSKATKKRIAFACPGDIKDDFDKAKKELLNYGFTIDIQEDILKVIKDATVKMTKQIEELESKNLNISVSQ</sequence>
<proteinExistence type="predicted"/>
<gene>
    <name evidence="1" type="ORF">CBW52_20175</name>
</gene>
<accession>A0AB73NGY0</accession>
<dbReference type="EMBL" id="NHOG01000028">
    <property type="protein sequence ID" value="OVZ77673.1"/>
    <property type="molecule type" value="Genomic_DNA"/>
</dbReference>
<protein>
    <submittedName>
        <fullName evidence="1">Uncharacterized protein</fullName>
    </submittedName>
</protein>
<comment type="caution">
    <text evidence="1">The sequence shown here is derived from an EMBL/GenBank/DDBJ whole genome shotgun (WGS) entry which is preliminary data.</text>
</comment>
<name>A0AB73NGY0_YERKR</name>